<dbReference type="EMBL" id="CP045896">
    <property type="protein sequence ID" value="QQP49950.1"/>
    <property type="molecule type" value="Genomic_DNA"/>
</dbReference>
<evidence type="ECO:0000313" key="3">
    <source>
        <dbReference type="EMBL" id="QQP55092.1"/>
    </source>
</evidence>
<keyword evidence="4" id="KW-1185">Reference proteome</keyword>
<evidence type="ECO:0000313" key="1">
    <source>
        <dbReference type="EMBL" id="QQP35009.1"/>
    </source>
</evidence>
<evidence type="ECO:0000313" key="4">
    <source>
        <dbReference type="Proteomes" id="UP000595437"/>
    </source>
</evidence>
<dbReference type="EMBL" id="CP045906">
    <property type="protein sequence ID" value="QQP35009.1"/>
    <property type="molecule type" value="Genomic_DNA"/>
</dbReference>
<dbReference type="Proteomes" id="UP000595437">
    <property type="component" value="Chromosome 5"/>
</dbReference>
<dbReference type="Proteomes" id="UP000595437">
    <property type="component" value="Chromosome 17"/>
</dbReference>
<reference evidence="3" key="2">
    <citation type="journal article" name="Sci. Data">
        <title>Chromosome-scale genome assembly of the sea louse Caligus rogercresseyi by SMRT sequencing and Hi-C analysis.</title>
        <authorList>
            <person name="Gallardo-Escarate C."/>
            <person name="Valenzuela-Munoz V."/>
            <person name="Nunez-Acuna G."/>
            <person name="Valenzuela-Miranda D."/>
            <person name="Goncalves A.T."/>
            <person name="Escobar-Sepulveda H."/>
            <person name="Liachko I."/>
            <person name="Nelson B."/>
            <person name="Roberts S."/>
            <person name="Warren W."/>
        </authorList>
    </citation>
    <scope>NUCLEOTIDE SEQUENCE</scope>
    <source>
        <tissue evidence="3">Whole tissue</tissue>
    </source>
</reference>
<protein>
    <submittedName>
        <fullName evidence="3">Uncharacterized protein</fullName>
    </submittedName>
</protein>
<organism evidence="3 4">
    <name type="scientific">Caligus rogercresseyi</name>
    <name type="common">Sea louse</name>
    <dbReference type="NCBI Taxonomy" id="217165"/>
    <lineage>
        <taxon>Eukaryota</taxon>
        <taxon>Metazoa</taxon>
        <taxon>Ecdysozoa</taxon>
        <taxon>Arthropoda</taxon>
        <taxon>Crustacea</taxon>
        <taxon>Multicrustacea</taxon>
        <taxon>Hexanauplia</taxon>
        <taxon>Copepoda</taxon>
        <taxon>Siphonostomatoida</taxon>
        <taxon>Caligidae</taxon>
        <taxon>Caligus</taxon>
    </lineage>
</organism>
<proteinExistence type="predicted"/>
<name>A0A7T8KFQ7_CALRO</name>
<accession>A0A7T8KFQ7</accession>
<dbReference type="EMBL" id="CP045894">
    <property type="protein sequence ID" value="QQP55092.1"/>
    <property type="molecule type" value="Genomic_DNA"/>
</dbReference>
<dbReference type="AlphaFoldDB" id="A0A7T8KFQ7"/>
<sequence>MAERSQLFDHQQPFQGHSISSLSSFFTSTDIGGWLKNAPSLHYVQDGLQ</sequence>
<gene>
    <name evidence="3" type="ORF">FKW44_008159</name>
    <name evidence="2" type="ORF">FKW44_010785</name>
    <name evidence="1" type="ORF">FKW44_023104</name>
</gene>
<evidence type="ECO:0000313" key="2">
    <source>
        <dbReference type="EMBL" id="QQP49950.1"/>
    </source>
</evidence>
<reference evidence="4" key="1">
    <citation type="submission" date="2021-01" db="EMBL/GenBank/DDBJ databases">
        <title>Caligus Genome Assembly.</title>
        <authorList>
            <person name="Gallardo-Escarate C."/>
        </authorList>
    </citation>
    <scope>NUCLEOTIDE SEQUENCE [LARGE SCALE GENOMIC DNA]</scope>
</reference>
<dbReference type="Proteomes" id="UP000595437">
    <property type="component" value="Chromosome 7"/>
</dbReference>